<proteinExistence type="predicted"/>
<evidence type="ECO:0000313" key="2">
    <source>
        <dbReference type="Proteomes" id="UP000052230"/>
    </source>
</evidence>
<gene>
    <name evidence="1" type="ORF">XAC3562_200083</name>
</gene>
<keyword evidence="2" id="KW-1185">Reference proteome</keyword>
<reference evidence="1 2" key="1">
    <citation type="submission" date="2014-09" db="EMBL/GenBank/DDBJ databases">
        <authorList>
            <person name="Regsiter A."/>
        </authorList>
    </citation>
    <scope>NUCLEOTIDE SEQUENCE [LARGE SCALE GENOMIC DNA]</scope>
</reference>
<sequence length="47" mass="4810">MRSAGARQVPACNGAPAQALCGPDIRNPCVRAGMHDFRQEGSALASA</sequence>
<organism evidence="1 2">
    <name type="scientific">Xanthomonas citri pv. citri</name>
    <dbReference type="NCBI Taxonomy" id="611301"/>
    <lineage>
        <taxon>Bacteria</taxon>
        <taxon>Pseudomonadati</taxon>
        <taxon>Pseudomonadota</taxon>
        <taxon>Gammaproteobacteria</taxon>
        <taxon>Lysobacterales</taxon>
        <taxon>Lysobacteraceae</taxon>
        <taxon>Xanthomonas</taxon>
    </lineage>
</organism>
<comment type="caution">
    <text evidence="1">The sequence shown here is derived from an EMBL/GenBank/DDBJ whole genome shotgun (WGS) entry which is preliminary data.</text>
</comment>
<dbReference type="Proteomes" id="UP000052230">
    <property type="component" value="Unassembled WGS sequence"/>
</dbReference>
<accession>A0A0U5BRS4</accession>
<evidence type="ECO:0000313" key="1">
    <source>
        <dbReference type="EMBL" id="CEG15472.1"/>
    </source>
</evidence>
<dbReference type="AlphaFoldDB" id="A0A0U5BRS4"/>
<name>A0A0U5BRS4_XANCI</name>
<dbReference type="EMBL" id="CCXZ01000112">
    <property type="protein sequence ID" value="CEG15472.1"/>
    <property type="molecule type" value="Genomic_DNA"/>
</dbReference>
<protein>
    <submittedName>
        <fullName evidence="1">Uncharacterized protein</fullName>
    </submittedName>
</protein>